<dbReference type="NCBIfam" id="TIGR04255">
    <property type="entry name" value="sporadTIGR04255"/>
    <property type="match status" value="1"/>
</dbReference>
<dbReference type="EMBL" id="ADLE01000018">
    <property type="protein sequence ID" value="EJZ62109.1"/>
    <property type="molecule type" value="Genomic_DNA"/>
</dbReference>
<protein>
    <submittedName>
        <fullName evidence="1">TIGR04255 family protein</fullName>
    </submittedName>
</protein>
<gene>
    <name evidence="1" type="ORF">HMPREF9448_02792</name>
</gene>
<accession>K0X3G4</accession>
<keyword evidence="2" id="KW-1185">Reference proteome</keyword>
<dbReference type="RefSeq" id="WP_008863163.1">
    <property type="nucleotide sequence ID" value="NZ_CAXSYG010000001.1"/>
</dbReference>
<reference evidence="1 2" key="1">
    <citation type="submission" date="2012-08" db="EMBL/GenBank/DDBJ databases">
        <title>The Genome Sequence of Barnesiella intestinihominis YIT 11860.</title>
        <authorList>
            <consortium name="The Broad Institute Genome Sequencing Platform"/>
            <person name="Earl A."/>
            <person name="Ward D."/>
            <person name="Feldgarden M."/>
            <person name="Gevers D."/>
            <person name="Morotomi M."/>
            <person name="Walker B."/>
            <person name="Young S.K."/>
            <person name="Zeng Q."/>
            <person name="Gargeya S."/>
            <person name="Fitzgerald M."/>
            <person name="Haas B."/>
            <person name="Abouelleil A."/>
            <person name="Alvarado L."/>
            <person name="Arachchi H.M."/>
            <person name="Berlin A.M."/>
            <person name="Chapman S.B."/>
            <person name="Goldberg J."/>
            <person name="Griggs A."/>
            <person name="Gujja S."/>
            <person name="Hansen M."/>
            <person name="Howarth C."/>
            <person name="Imamovic A."/>
            <person name="Larimer J."/>
            <person name="McCowen C."/>
            <person name="Montmayeur A."/>
            <person name="Murphy C."/>
            <person name="Neiman D."/>
            <person name="Pearson M."/>
            <person name="Priest M."/>
            <person name="Roberts A."/>
            <person name="Saif S."/>
            <person name="Shea T."/>
            <person name="Sisk P."/>
            <person name="Sykes S."/>
            <person name="Wortman J."/>
            <person name="Nusbaum C."/>
            <person name="Birren B."/>
        </authorList>
    </citation>
    <scope>NUCLEOTIDE SEQUENCE [LARGE SCALE GENOMIC DNA]</scope>
    <source>
        <strain evidence="1 2">YIT 11860</strain>
    </source>
</reference>
<name>K0X3G4_9BACT</name>
<dbReference type="Proteomes" id="UP000006044">
    <property type="component" value="Unassembled WGS sequence"/>
</dbReference>
<dbReference type="HOGENOM" id="CLU_1154618_0_0_10"/>
<dbReference type="GeneID" id="77849961"/>
<dbReference type="AlphaFoldDB" id="K0X3G4"/>
<dbReference type="STRING" id="742726.HMPREF9448_02792"/>
<dbReference type="InterPro" id="IPR026349">
    <property type="entry name" value="CHP04255"/>
</dbReference>
<sequence>MENNRILQNNKISHFILRIDFTKDIQIDYKMLSESLKDEFATFKTELHSNYNVNIDNFEVKKEDFIRYLLSTSTISLKIDSFEKSIIVELQQYKDKSSYIQCLTKVIEKLKALDIEINSQRIGMRYINIFSCSKVSDISKILNPTDAKFIKETVVREGIARSMIVHEYQQGDHLVRVQYGIPNRFYPSVIKNYDIVLDIDVYSGGQQSIDTWEESITQFNHQAYNMFISYIKESFLNTLK</sequence>
<evidence type="ECO:0000313" key="1">
    <source>
        <dbReference type="EMBL" id="EJZ62109.1"/>
    </source>
</evidence>
<organism evidence="1 2">
    <name type="scientific">Barnesiella intestinihominis YIT 11860</name>
    <dbReference type="NCBI Taxonomy" id="742726"/>
    <lineage>
        <taxon>Bacteria</taxon>
        <taxon>Pseudomonadati</taxon>
        <taxon>Bacteroidota</taxon>
        <taxon>Bacteroidia</taxon>
        <taxon>Bacteroidales</taxon>
        <taxon>Barnesiellaceae</taxon>
        <taxon>Barnesiella</taxon>
    </lineage>
</organism>
<evidence type="ECO:0000313" key="2">
    <source>
        <dbReference type="Proteomes" id="UP000006044"/>
    </source>
</evidence>
<comment type="caution">
    <text evidence="1">The sequence shown here is derived from an EMBL/GenBank/DDBJ whole genome shotgun (WGS) entry which is preliminary data.</text>
</comment>
<dbReference type="OrthoDB" id="7107919at2"/>
<proteinExistence type="predicted"/>